<comment type="subunit">
    <text evidence="16">Monomer.</text>
</comment>
<dbReference type="InterPro" id="IPR043128">
    <property type="entry name" value="Rev_trsase/Diguanyl_cyclase"/>
</dbReference>
<comment type="cofactor">
    <cofactor evidence="16">
        <name>Mg(2+)</name>
        <dbReference type="ChEBI" id="CHEBI:18420"/>
    </cofactor>
    <text evidence="16">Binds 2 magnesium ions per subunit.</text>
</comment>
<dbReference type="Gene3D" id="3.30.1490.100">
    <property type="entry name" value="DNA polymerase, Y-family, little finger domain"/>
    <property type="match status" value="1"/>
</dbReference>
<dbReference type="InterPro" id="IPR050116">
    <property type="entry name" value="DNA_polymerase-Y"/>
</dbReference>
<dbReference type="Pfam" id="PF11799">
    <property type="entry name" value="IMS_C"/>
    <property type="match status" value="1"/>
</dbReference>
<dbReference type="PANTHER" id="PTHR11076">
    <property type="entry name" value="DNA REPAIR POLYMERASE UMUC / TRANSFERASE FAMILY MEMBER"/>
    <property type="match status" value="1"/>
</dbReference>
<dbReference type="InterPro" id="IPR022880">
    <property type="entry name" value="DNApol_IV"/>
</dbReference>
<dbReference type="PANTHER" id="PTHR11076:SF33">
    <property type="entry name" value="DNA POLYMERASE KAPPA"/>
    <property type="match status" value="1"/>
</dbReference>
<dbReference type="InterPro" id="IPR036775">
    <property type="entry name" value="DNA_pol_Y-fam_lit_finger_sf"/>
</dbReference>
<comment type="similarity">
    <text evidence="2 16">Belongs to the DNA polymerase type-Y family.</text>
</comment>
<name>A0A4Q5J3K7_9ACTN</name>
<dbReference type="Proteomes" id="UP000291189">
    <property type="component" value="Unassembled WGS sequence"/>
</dbReference>
<evidence type="ECO:0000256" key="7">
    <source>
        <dbReference type="ARBA" id="ARBA00022705"/>
    </source>
</evidence>
<feature type="domain" description="UmuC" evidence="17">
    <location>
        <begin position="11"/>
        <end position="190"/>
    </location>
</feature>
<keyword evidence="8 16" id="KW-0479">Metal-binding</keyword>
<evidence type="ECO:0000256" key="3">
    <source>
        <dbReference type="ARBA" id="ARBA00022457"/>
    </source>
</evidence>
<evidence type="ECO:0000256" key="8">
    <source>
        <dbReference type="ARBA" id="ARBA00022723"/>
    </source>
</evidence>
<keyword evidence="10 16" id="KW-0460">Magnesium</keyword>
<dbReference type="GO" id="GO:0042276">
    <property type="term" value="P:error-prone translesion synthesis"/>
    <property type="evidence" value="ECO:0007669"/>
    <property type="project" value="TreeGrafter"/>
</dbReference>
<dbReference type="NCBIfam" id="NF003015">
    <property type="entry name" value="PRK03858.1"/>
    <property type="match status" value="1"/>
</dbReference>
<dbReference type="InterPro" id="IPR053848">
    <property type="entry name" value="IMS_HHH_1"/>
</dbReference>
<dbReference type="EMBL" id="SDPU01000022">
    <property type="protein sequence ID" value="RYU12061.1"/>
    <property type="molecule type" value="Genomic_DNA"/>
</dbReference>
<dbReference type="GO" id="GO:0003887">
    <property type="term" value="F:DNA-directed DNA polymerase activity"/>
    <property type="evidence" value="ECO:0007669"/>
    <property type="project" value="UniProtKB-UniRule"/>
</dbReference>
<evidence type="ECO:0000256" key="10">
    <source>
        <dbReference type="ARBA" id="ARBA00022842"/>
    </source>
</evidence>
<dbReference type="PROSITE" id="PS50173">
    <property type="entry name" value="UMUC"/>
    <property type="match status" value="1"/>
</dbReference>
<comment type="catalytic activity">
    <reaction evidence="15 16">
        <text>DNA(n) + a 2'-deoxyribonucleoside 5'-triphosphate = DNA(n+1) + diphosphate</text>
        <dbReference type="Rhea" id="RHEA:22508"/>
        <dbReference type="Rhea" id="RHEA-COMP:17339"/>
        <dbReference type="Rhea" id="RHEA-COMP:17340"/>
        <dbReference type="ChEBI" id="CHEBI:33019"/>
        <dbReference type="ChEBI" id="CHEBI:61560"/>
        <dbReference type="ChEBI" id="CHEBI:173112"/>
        <dbReference type="EC" id="2.7.7.7"/>
    </reaction>
</comment>
<feature type="site" description="Substrate discrimination" evidence="16">
    <location>
        <position position="20"/>
    </location>
</feature>
<reference evidence="18 19" key="1">
    <citation type="submission" date="2019-01" db="EMBL/GenBank/DDBJ databases">
        <title>Nocardioides guangzhouensis sp. nov., an actinobacterium isolated from soil.</title>
        <authorList>
            <person name="Fu Y."/>
            <person name="Cai Y."/>
            <person name="Lin Z."/>
            <person name="Chen P."/>
        </authorList>
    </citation>
    <scope>NUCLEOTIDE SEQUENCE [LARGE SCALE GENOMIC DNA]</scope>
    <source>
        <strain evidence="18 19">NBRC 105384</strain>
    </source>
</reference>
<dbReference type="AlphaFoldDB" id="A0A4Q5J3K7"/>
<dbReference type="NCBIfam" id="NF002677">
    <property type="entry name" value="PRK02406.1"/>
    <property type="match status" value="1"/>
</dbReference>
<evidence type="ECO:0000313" key="19">
    <source>
        <dbReference type="Proteomes" id="UP000291189"/>
    </source>
</evidence>
<keyword evidence="5 16" id="KW-0808">Transferase</keyword>
<dbReference type="Pfam" id="PF00817">
    <property type="entry name" value="IMS"/>
    <property type="match status" value="1"/>
</dbReference>
<dbReference type="GO" id="GO:0000287">
    <property type="term" value="F:magnesium ion binding"/>
    <property type="evidence" value="ECO:0007669"/>
    <property type="project" value="UniProtKB-UniRule"/>
</dbReference>
<protein>
    <recommendedName>
        <fullName evidence="16">DNA polymerase IV</fullName>
        <shortName evidence="16">Pol IV</shortName>
        <ecNumber evidence="16">2.7.7.7</ecNumber>
    </recommendedName>
</protein>
<keyword evidence="11 16" id="KW-0239">DNA-directed DNA polymerase</keyword>
<dbReference type="CDD" id="cd03586">
    <property type="entry name" value="PolY_Pol_IV_kappa"/>
    <property type="match status" value="1"/>
</dbReference>
<proteinExistence type="inferred from homology"/>
<feature type="binding site" evidence="16">
    <location>
        <position position="108"/>
    </location>
    <ligand>
        <name>Mg(2+)</name>
        <dbReference type="ChEBI" id="CHEBI:18420"/>
    </ligand>
</feature>
<dbReference type="GO" id="GO:0003684">
    <property type="term" value="F:damaged DNA binding"/>
    <property type="evidence" value="ECO:0007669"/>
    <property type="project" value="InterPro"/>
</dbReference>
<dbReference type="SUPFAM" id="SSF100879">
    <property type="entry name" value="Lesion bypass DNA polymerase (Y-family), little finger domain"/>
    <property type="match status" value="1"/>
</dbReference>
<dbReference type="InterPro" id="IPR017961">
    <property type="entry name" value="DNA_pol_Y-fam_little_finger"/>
</dbReference>
<evidence type="ECO:0000256" key="1">
    <source>
        <dbReference type="ARBA" id="ARBA00004496"/>
    </source>
</evidence>
<evidence type="ECO:0000256" key="9">
    <source>
        <dbReference type="ARBA" id="ARBA00022763"/>
    </source>
</evidence>
<dbReference type="Gene3D" id="3.30.70.270">
    <property type="match status" value="1"/>
</dbReference>
<keyword evidence="6 16" id="KW-0548">Nucleotidyltransferase</keyword>
<evidence type="ECO:0000256" key="12">
    <source>
        <dbReference type="ARBA" id="ARBA00023125"/>
    </source>
</evidence>
<evidence type="ECO:0000256" key="4">
    <source>
        <dbReference type="ARBA" id="ARBA00022490"/>
    </source>
</evidence>
<dbReference type="Pfam" id="PF21999">
    <property type="entry name" value="IMS_HHH_1"/>
    <property type="match status" value="1"/>
</dbReference>
<evidence type="ECO:0000256" key="11">
    <source>
        <dbReference type="ARBA" id="ARBA00022932"/>
    </source>
</evidence>
<feature type="active site" evidence="16">
    <location>
        <position position="109"/>
    </location>
</feature>
<dbReference type="InterPro" id="IPR043502">
    <property type="entry name" value="DNA/RNA_pol_sf"/>
</dbReference>
<evidence type="ECO:0000259" key="17">
    <source>
        <dbReference type="PROSITE" id="PS50173"/>
    </source>
</evidence>
<dbReference type="FunFam" id="3.30.1490.100:FF:000004">
    <property type="entry name" value="DNA polymerase IV"/>
    <property type="match status" value="1"/>
</dbReference>
<gene>
    <name evidence="16" type="primary">dinB</name>
    <name evidence="18" type="ORF">ETU37_11280</name>
</gene>
<dbReference type="EC" id="2.7.7.7" evidence="16"/>
<evidence type="ECO:0000256" key="6">
    <source>
        <dbReference type="ARBA" id="ARBA00022695"/>
    </source>
</evidence>
<keyword evidence="7 16" id="KW-0235">DNA replication</keyword>
<evidence type="ECO:0000256" key="14">
    <source>
        <dbReference type="ARBA" id="ARBA00025589"/>
    </source>
</evidence>
<comment type="subcellular location">
    <subcellularLocation>
        <location evidence="1 16">Cytoplasm</location>
    </subcellularLocation>
</comment>
<dbReference type="GO" id="GO:0006281">
    <property type="term" value="P:DNA repair"/>
    <property type="evidence" value="ECO:0007669"/>
    <property type="project" value="UniProtKB-UniRule"/>
</dbReference>
<dbReference type="HAMAP" id="MF_01113">
    <property type="entry name" value="DNApol_IV"/>
    <property type="match status" value="1"/>
</dbReference>
<evidence type="ECO:0000256" key="15">
    <source>
        <dbReference type="ARBA" id="ARBA00049244"/>
    </source>
</evidence>
<dbReference type="GO" id="GO:0009432">
    <property type="term" value="P:SOS response"/>
    <property type="evidence" value="ECO:0007669"/>
    <property type="project" value="TreeGrafter"/>
</dbReference>
<comment type="caution">
    <text evidence="18">The sequence shown here is derived from an EMBL/GenBank/DDBJ whole genome shotgun (WGS) entry which is preliminary data.</text>
</comment>
<keyword evidence="3 16" id="KW-0515">Mutator protein</keyword>
<comment type="function">
    <text evidence="14 16">Poorly processive, error-prone DNA polymerase involved in untargeted mutagenesis. Copies undamaged DNA at stalled replication forks, which arise in vivo from mismatched or misaligned primer ends. These misaligned primers can be extended by PolIV. Exhibits no 3'-5' exonuclease (proofreading) activity. May be involved in translesional synthesis, in conjunction with the beta clamp from PolIII.</text>
</comment>
<dbReference type="OrthoDB" id="9808813at2"/>
<dbReference type="GO" id="GO:0006261">
    <property type="term" value="P:DNA-templated DNA replication"/>
    <property type="evidence" value="ECO:0007669"/>
    <property type="project" value="UniProtKB-UniRule"/>
</dbReference>
<dbReference type="Gene3D" id="3.40.1170.60">
    <property type="match status" value="1"/>
</dbReference>
<evidence type="ECO:0000256" key="13">
    <source>
        <dbReference type="ARBA" id="ARBA00023204"/>
    </source>
</evidence>
<accession>A0A4Q5J3K7</accession>
<keyword evidence="19" id="KW-1185">Reference proteome</keyword>
<evidence type="ECO:0000256" key="2">
    <source>
        <dbReference type="ARBA" id="ARBA00010945"/>
    </source>
</evidence>
<sequence length="399" mass="43758">MLERASRDCPVLHVDMDAFYASVMLRDRPDLAGVPVVIGGGQRGVVLSPSYAARAYGVRSAMPMTRARRLCPGLVVVSPDYDQFSAVSSSVMETFRQVTPQVQVISLDEAFLDVRGSLRRFSSPYAVAEHLRARIHDEQRITCSVGVAGTVGLAKLASRRAKPDGVVVVPPEEVTTFLHPLGVEELWGVGEKTAAMLHRLGLMTIGDIAHTPLPTLHRAIGVAMGTQLHELAWGIDGRTVVPRRGDDEPDKSIGADETFGRDSDDHEVILREVLRLSGKVAGRMRTAQVCGRTVTLKVRFADFTTITRSRTMAEATDVTREIYQTAADLYAALGLQRARIRLVGVRVEGLMPRTRVQRQLVLGGREHGWQEADQAVDRAVLRYGDRAVRPATLLRGDRA</sequence>
<keyword evidence="12 16" id="KW-0238">DNA-binding</keyword>
<keyword evidence="9 16" id="KW-0227">DNA damage</keyword>
<dbReference type="SUPFAM" id="SSF56672">
    <property type="entry name" value="DNA/RNA polymerases"/>
    <property type="match status" value="1"/>
</dbReference>
<dbReference type="InterPro" id="IPR001126">
    <property type="entry name" value="UmuC"/>
</dbReference>
<evidence type="ECO:0000313" key="18">
    <source>
        <dbReference type="EMBL" id="RYU12061.1"/>
    </source>
</evidence>
<evidence type="ECO:0000256" key="5">
    <source>
        <dbReference type="ARBA" id="ARBA00022679"/>
    </source>
</evidence>
<feature type="binding site" evidence="16">
    <location>
        <position position="15"/>
    </location>
    <ligand>
        <name>Mg(2+)</name>
        <dbReference type="ChEBI" id="CHEBI:18420"/>
    </ligand>
</feature>
<dbReference type="GO" id="GO:0005829">
    <property type="term" value="C:cytosol"/>
    <property type="evidence" value="ECO:0007669"/>
    <property type="project" value="TreeGrafter"/>
</dbReference>
<evidence type="ECO:0000256" key="16">
    <source>
        <dbReference type="HAMAP-Rule" id="MF_01113"/>
    </source>
</evidence>
<organism evidence="18 19">
    <name type="scientific">Nocardioides iriomotensis</name>
    <dbReference type="NCBI Taxonomy" id="715784"/>
    <lineage>
        <taxon>Bacteria</taxon>
        <taxon>Bacillati</taxon>
        <taxon>Actinomycetota</taxon>
        <taxon>Actinomycetes</taxon>
        <taxon>Propionibacteriales</taxon>
        <taxon>Nocardioidaceae</taxon>
        <taxon>Nocardioides</taxon>
    </lineage>
</organism>
<keyword evidence="4 16" id="KW-0963">Cytoplasm</keyword>
<dbReference type="Gene3D" id="1.10.150.20">
    <property type="entry name" value="5' to 3' exonuclease, C-terminal subdomain"/>
    <property type="match status" value="1"/>
</dbReference>
<keyword evidence="13 16" id="KW-0234">DNA repair</keyword>